<dbReference type="Proteomes" id="UP000011715">
    <property type="component" value="Unassembled WGS sequence"/>
</dbReference>
<dbReference type="InterPro" id="IPR032710">
    <property type="entry name" value="NTF2-like_dom_sf"/>
</dbReference>
<protein>
    <recommendedName>
        <fullName evidence="2">SnoaL-like domain-containing protein</fullName>
    </recommendedName>
</protein>
<feature type="region of interest" description="Disordered" evidence="1">
    <location>
        <begin position="15"/>
        <end position="74"/>
    </location>
</feature>
<dbReference type="EMBL" id="ADBL01002059">
    <property type="status" value="NOT_ANNOTATED_CDS"/>
    <property type="molecule type" value="Genomic_DNA"/>
</dbReference>
<evidence type="ECO:0000313" key="3">
    <source>
        <dbReference type="EMBL" id="KLU89542.1"/>
    </source>
</evidence>
<feature type="domain" description="SnoaL-like" evidence="2">
    <location>
        <begin position="91"/>
        <end position="241"/>
    </location>
</feature>
<accession>A0A0C4E7K0</accession>
<dbReference type="SUPFAM" id="SSF54427">
    <property type="entry name" value="NTF2-like"/>
    <property type="match status" value="1"/>
</dbReference>
<feature type="compositionally biased region" description="Basic and acidic residues" evidence="1">
    <location>
        <begin position="53"/>
        <end position="62"/>
    </location>
</feature>
<reference evidence="3" key="3">
    <citation type="submission" date="2011-03" db="EMBL/GenBank/DDBJ databases">
        <title>Annotation of Magnaporthe poae ATCC 64411.</title>
        <authorList>
            <person name="Ma L.-J."/>
            <person name="Dead R."/>
            <person name="Young S.K."/>
            <person name="Zeng Q."/>
            <person name="Gargeya S."/>
            <person name="Fitzgerald M."/>
            <person name="Haas B."/>
            <person name="Abouelleil A."/>
            <person name="Alvarado L."/>
            <person name="Arachchi H.M."/>
            <person name="Berlin A."/>
            <person name="Brown A."/>
            <person name="Chapman S.B."/>
            <person name="Chen Z."/>
            <person name="Dunbar C."/>
            <person name="Freedman E."/>
            <person name="Gearin G."/>
            <person name="Gellesch M."/>
            <person name="Goldberg J."/>
            <person name="Griggs A."/>
            <person name="Gujja S."/>
            <person name="Heiman D."/>
            <person name="Howarth C."/>
            <person name="Larson L."/>
            <person name="Lui A."/>
            <person name="MacDonald P.J.P."/>
            <person name="Mehta T."/>
            <person name="Montmayeur A."/>
            <person name="Murphy C."/>
            <person name="Neiman D."/>
            <person name="Pearson M."/>
            <person name="Priest M."/>
            <person name="Roberts A."/>
            <person name="Saif S."/>
            <person name="Shea T."/>
            <person name="Shenoy N."/>
            <person name="Sisk P."/>
            <person name="Stolte C."/>
            <person name="Sykes S."/>
            <person name="Yandava C."/>
            <person name="Wortman J."/>
            <person name="Nusbaum C."/>
            <person name="Birren B."/>
        </authorList>
    </citation>
    <scope>NUCLEOTIDE SEQUENCE</scope>
    <source>
        <strain evidence="3">ATCC 64411</strain>
    </source>
</reference>
<dbReference type="Gene3D" id="3.10.450.50">
    <property type="match status" value="1"/>
</dbReference>
<sequence>MPDVRKICCMLGCWSDSADRSDSDKQASSDTPKAVCDSHKRPSLRANSGPPFGRDDERRRQQETMTTSDETGDEVAQLRQTVEALQQQVTRLNDQEEIRKLQYKYGYYLDKCLYEEVLALFSDSPDTCAQFLGARFNGIAGVKRLYIGRFARNFAGGRNGPIHGFLLEHPQIQGIVDVDYSQQSGPPRAKARFRSLMQAGVHASQAGIHPRGATQWWEGGVYENEYIRDGPGGTWRILRLRYNPFWHGDFEHGWAYKVAGFVPFLTKTYPDDPSGPDEVFPEEQRMMWPDTRVVPFHYDHPVTGQPVKEDDMRAPVYGTDVKLSKPALKLE</sequence>
<proteinExistence type="predicted"/>
<reference evidence="3" key="1">
    <citation type="submission" date="2010-05" db="EMBL/GenBank/DDBJ databases">
        <title>The Genome Sequence of Magnaporthe poae strain ATCC 64411.</title>
        <authorList>
            <consortium name="The Broad Institute Genome Sequencing Platform"/>
            <consortium name="Broad Institute Genome Sequencing Center for Infectious Disease"/>
            <person name="Ma L.-J."/>
            <person name="Dead R."/>
            <person name="Young S."/>
            <person name="Zeng Q."/>
            <person name="Koehrsen M."/>
            <person name="Alvarado L."/>
            <person name="Berlin A."/>
            <person name="Chapman S.B."/>
            <person name="Chen Z."/>
            <person name="Freedman E."/>
            <person name="Gellesch M."/>
            <person name="Goldberg J."/>
            <person name="Griggs A."/>
            <person name="Gujja S."/>
            <person name="Heilman E.R."/>
            <person name="Heiman D."/>
            <person name="Hepburn T."/>
            <person name="Howarth C."/>
            <person name="Jen D."/>
            <person name="Larson L."/>
            <person name="Mehta T."/>
            <person name="Neiman D."/>
            <person name="Pearson M."/>
            <person name="Roberts A."/>
            <person name="Saif S."/>
            <person name="Shea T."/>
            <person name="Shenoy N."/>
            <person name="Sisk P."/>
            <person name="Stolte C."/>
            <person name="Sykes S."/>
            <person name="Walk T."/>
            <person name="White J."/>
            <person name="Yandava C."/>
            <person name="Haas B."/>
            <person name="Nusbaum C."/>
            <person name="Birren B."/>
        </authorList>
    </citation>
    <scope>NUCLEOTIDE SEQUENCE</scope>
    <source>
        <strain evidence="3">ATCC 64411</strain>
    </source>
</reference>
<dbReference type="OMA" id="WEGGVYE"/>
<reference evidence="4" key="5">
    <citation type="submission" date="2015-06" db="UniProtKB">
        <authorList>
            <consortium name="EnsemblFungi"/>
        </authorList>
    </citation>
    <scope>IDENTIFICATION</scope>
    <source>
        <strain evidence="4">ATCC 64411</strain>
    </source>
</reference>
<reference evidence="4" key="4">
    <citation type="journal article" date="2015" name="G3 (Bethesda)">
        <title>Genome sequences of three phytopathogenic species of the Magnaporthaceae family of fungi.</title>
        <authorList>
            <person name="Okagaki L.H."/>
            <person name="Nunes C.C."/>
            <person name="Sailsbery J."/>
            <person name="Clay B."/>
            <person name="Brown D."/>
            <person name="John T."/>
            <person name="Oh Y."/>
            <person name="Young N."/>
            <person name="Fitzgerald M."/>
            <person name="Haas B.J."/>
            <person name="Zeng Q."/>
            <person name="Young S."/>
            <person name="Adiconis X."/>
            <person name="Fan L."/>
            <person name="Levin J.Z."/>
            <person name="Mitchell T.K."/>
            <person name="Okubara P.A."/>
            <person name="Farman M.L."/>
            <person name="Kohn L.M."/>
            <person name="Birren B."/>
            <person name="Ma L.-J."/>
            <person name="Dean R.A."/>
        </authorList>
    </citation>
    <scope>NUCLEOTIDE SEQUENCE</scope>
    <source>
        <strain evidence="4">ATCC 64411 / 73-15</strain>
    </source>
</reference>
<organism evidence="4 5">
    <name type="scientific">Magnaporthiopsis poae (strain ATCC 64411 / 73-15)</name>
    <name type="common">Kentucky bluegrass fungus</name>
    <name type="synonym">Magnaporthe poae</name>
    <dbReference type="NCBI Taxonomy" id="644358"/>
    <lineage>
        <taxon>Eukaryota</taxon>
        <taxon>Fungi</taxon>
        <taxon>Dikarya</taxon>
        <taxon>Ascomycota</taxon>
        <taxon>Pezizomycotina</taxon>
        <taxon>Sordariomycetes</taxon>
        <taxon>Sordariomycetidae</taxon>
        <taxon>Magnaporthales</taxon>
        <taxon>Magnaporthaceae</taxon>
        <taxon>Magnaporthiopsis</taxon>
    </lineage>
</organism>
<dbReference type="EnsemblFungi" id="MAPG_08513T0">
    <property type="protein sequence ID" value="MAPG_08513T0"/>
    <property type="gene ID" value="MAPG_08513"/>
</dbReference>
<evidence type="ECO:0000313" key="4">
    <source>
        <dbReference type="EnsemblFungi" id="MAPG_08513T0"/>
    </source>
</evidence>
<dbReference type="InterPro" id="IPR037401">
    <property type="entry name" value="SnoaL-like"/>
</dbReference>
<name>A0A0C4E7K0_MAGP6</name>
<dbReference type="AlphaFoldDB" id="A0A0C4E7K0"/>
<feature type="compositionally biased region" description="Basic and acidic residues" evidence="1">
    <location>
        <begin position="17"/>
        <end position="27"/>
    </location>
</feature>
<dbReference type="EMBL" id="GL876973">
    <property type="protein sequence ID" value="KLU89542.1"/>
    <property type="molecule type" value="Genomic_DNA"/>
</dbReference>
<reference evidence="5" key="2">
    <citation type="submission" date="2010-05" db="EMBL/GenBank/DDBJ databases">
        <title>The genome sequence of Magnaporthe poae strain ATCC 64411.</title>
        <authorList>
            <person name="Ma L.-J."/>
            <person name="Dead R."/>
            <person name="Young S."/>
            <person name="Zeng Q."/>
            <person name="Koehrsen M."/>
            <person name="Alvarado L."/>
            <person name="Berlin A."/>
            <person name="Chapman S.B."/>
            <person name="Chen Z."/>
            <person name="Freedman E."/>
            <person name="Gellesch M."/>
            <person name="Goldberg J."/>
            <person name="Griggs A."/>
            <person name="Gujja S."/>
            <person name="Heilman E.R."/>
            <person name="Heiman D."/>
            <person name="Hepburn T."/>
            <person name="Howarth C."/>
            <person name="Jen D."/>
            <person name="Larson L."/>
            <person name="Mehta T."/>
            <person name="Neiman D."/>
            <person name="Pearson M."/>
            <person name="Roberts A."/>
            <person name="Saif S."/>
            <person name="Shea T."/>
            <person name="Shenoy N."/>
            <person name="Sisk P."/>
            <person name="Stolte C."/>
            <person name="Sykes S."/>
            <person name="Walk T."/>
            <person name="White J."/>
            <person name="Yandava C."/>
            <person name="Haas B."/>
            <person name="Nusbaum C."/>
            <person name="Birren B."/>
        </authorList>
    </citation>
    <scope>NUCLEOTIDE SEQUENCE [LARGE SCALE GENOMIC DNA]</scope>
    <source>
        <strain evidence="5">ATCC 64411 / 73-15</strain>
    </source>
</reference>
<dbReference type="VEuPathDB" id="FungiDB:MAPG_08513"/>
<evidence type="ECO:0000313" key="5">
    <source>
        <dbReference type="Proteomes" id="UP000011715"/>
    </source>
</evidence>
<dbReference type="eggNOG" id="ENOG502SIX4">
    <property type="taxonomic scope" value="Eukaryota"/>
</dbReference>
<gene>
    <name evidence="3" type="ORF">MAPG_08513</name>
</gene>
<dbReference type="OrthoDB" id="5175824at2759"/>
<keyword evidence="5" id="KW-1185">Reference proteome</keyword>
<evidence type="ECO:0000256" key="1">
    <source>
        <dbReference type="SAM" id="MobiDB-lite"/>
    </source>
</evidence>
<dbReference type="Pfam" id="PF13577">
    <property type="entry name" value="SnoaL_4"/>
    <property type="match status" value="1"/>
</dbReference>
<evidence type="ECO:0000259" key="2">
    <source>
        <dbReference type="Pfam" id="PF13577"/>
    </source>
</evidence>